<evidence type="ECO:0000313" key="2">
    <source>
        <dbReference type="EMBL" id="BAT72018.1"/>
    </source>
</evidence>
<reference evidence="3" key="1">
    <citation type="journal article" date="2018" name="Science">
        <title>A primordial and reversible TCA cycle in a facultatively chemolithoautotrophic thermophile.</title>
        <authorList>
            <person name="Nunoura T."/>
            <person name="Chikaraishi Y."/>
            <person name="Izaki R."/>
            <person name="Suwa T."/>
            <person name="Sato T."/>
            <person name="Harada T."/>
            <person name="Mori K."/>
            <person name="Kato Y."/>
            <person name="Miyazaki M."/>
            <person name="Shimamura S."/>
            <person name="Yanagawa K."/>
            <person name="Shuto A."/>
            <person name="Ohkouchi N."/>
            <person name="Fujita N."/>
            <person name="Takaki Y."/>
            <person name="Atomi H."/>
            <person name="Takai K."/>
        </authorList>
    </citation>
    <scope>NUCLEOTIDE SEQUENCE [LARGE SCALE GENOMIC DNA]</scope>
    <source>
        <strain evidence="3">DSM 17441 / JCM 13301 / NBRC 103674 / ABI70S6</strain>
    </source>
</reference>
<keyword evidence="3" id="KW-1185">Reference proteome</keyword>
<feature type="transmembrane region" description="Helical" evidence="1">
    <location>
        <begin position="32"/>
        <end position="50"/>
    </location>
</feature>
<accession>A0A0S3QUM0</accession>
<sequence length="153" mass="18421">MDLDTKRFVLTHLKYCIFYYKTQKRRFHMKKGVLGILTVATMLLAGMAWSGPQHSNMRGSGRGYMGGMHRGRMMGNQGMMCPMMVPEKASMCSPQELRYRARMMRQMADRMERMADKMESGQMTPEEWQKFRNEMQNMEQKMEWDRWEKRWHR</sequence>
<gene>
    <name evidence="2" type="ORF">TST_1231</name>
</gene>
<keyword evidence="1" id="KW-0472">Membrane</keyword>
<evidence type="ECO:0000313" key="3">
    <source>
        <dbReference type="Proteomes" id="UP000063234"/>
    </source>
</evidence>
<name>A0A0S3QUM0_THET7</name>
<evidence type="ECO:0000256" key="1">
    <source>
        <dbReference type="SAM" id="Phobius"/>
    </source>
</evidence>
<proteinExistence type="predicted"/>
<dbReference type="KEGG" id="ttk:TST_1231"/>
<dbReference type="EMBL" id="AP013035">
    <property type="protein sequence ID" value="BAT72018.1"/>
    <property type="molecule type" value="Genomic_DNA"/>
</dbReference>
<organism evidence="2 3">
    <name type="scientific">Thermosulfidibacter takaii (strain DSM 17441 / JCM 13301 / NBRC 103674 / ABI70S6)</name>
    <dbReference type="NCBI Taxonomy" id="1298851"/>
    <lineage>
        <taxon>Bacteria</taxon>
        <taxon>Pseudomonadati</taxon>
        <taxon>Thermosulfidibacterota</taxon>
        <taxon>Thermosulfidibacteria</taxon>
        <taxon>Thermosulfidibacterales</taxon>
        <taxon>Thermosulfidibacteraceae</taxon>
    </lineage>
</organism>
<protein>
    <submittedName>
        <fullName evidence="2">Uncharacterized protein</fullName>
    </submittedName>
</protein>
<dbReference type="AlphaFoldDB" id="A0A0S3QUM0"/>
<dbReference type="Proteomes" id="UP000063234">
    <property type="component" value="Chromosome"/>
</dbReference>
<dbReference type="STRING" id="1298851.TST_1231"/>
<keyword evidence="1" id="KW-0812">Transmembrane</keyword>
<keyword evidence="1" id="KW-1133">Transmembrane helix</keyword>